<evidence type="ECO:0000256" key="1">
    <source>
        <dbReference type="SAM" id="Phobius"/>
    </source>
</evidence>
<evidence type="ECO:0000313" key="3">
    <source>
        <dbReference type="Proteomes" id="UP000008068"/>
    </source>
</evidence>
<name>G0PN09_CAEBE</name>
<dbReference type="eggNOG" id="ENOG502TC0U">
    <property type="taxonomic scope" value="Eukaryota"/>
</dbReference>
<gene>
    <name evidence="2" type="ORF">CAEBREN_07980</name>
</gene>
<dbReference type="HOGENOM" id="CLU_1866905_0_0_1"/>
<feature type="transmembrane region" description="Helical" evidence="1">
    <location>
        <begin position="40"/>
        <end position="58"/>
    </location>
</feature>
<dbReference type="OrthoDB" id="10254927at2759"/>
<evidence type="ECO:0000313" key="2">
    <source>
        <dbReference type="EMBL" id="EGT39474.1"/>
    </source>
</evidence>
<sequence>MSHVVSLLTDAFADLFTEDDGFRVTQNPLWRDPNASQMKWVTHICLAFAIFVAQTIHGSDDWRTPSEIPFWLMAYSNALVAFCGSNRAFDKVIIAQLCVASSSVVWNGWWLYIPIIAVMSIGAYNRLDGDEGDAVEQ</sequence>
<feature type="transmembrane region" description="Helical" evidence="1">
    <location>
        <begin position="70"/>
        <end position="89"/>
    </location>
</feature>
<protein>
    <submittedName>
        <fullName evidence="2">Uncharacterized protein</fullName>
    </submittedName>
</protein>
<dbReference type="EMBL" id="GL381623">
    <property type="protein sequence ID" value="EGT39474.1"/>
    <property type="molecule type" value="Genomic_DNA"/>
</dbReference>
<feature type="transmembrane region" description="Helical" evidence="1">
    <location>
        <begin position="109"/>
        <end position="127"/>
    </location>
</feature>
<reference evidence="3" key="1">
    <citation type="submission" date="2011-07" db="EMBL/GenBank/DDBJ databases">
        <authorList>
            <consortium name="Caenorhabditis brenneri Sequencing and Analysis Consortium"/>
            <person name="Wilson R.K."/>
        </authorList>
    </citation>
    <scope>NUCLEOTIDE SEQUENCE [LARGE SCALE GENOMIC DNA]</scope>
    <source>
        <strain evidence="3">PB2801</strain>
    </source>
</reference>
<dbReference type="Proteomes" id="UP000008068">
    <property type="component" value="Unassembled WGS sequence"/>
</dbReference>
<keyword evidence="1" id="KW-0472">Membrane</keyword>
<keyword evidence="1" id="KW-0812">Transmembrane</keyword>
<proteinExistence type="predicted"/>
<dbReference type="FunCoup" id="G0PN09">
    <property type="interactions" value="1118"/>
</dbReference>
<dbReference type="InParanoid" id="G0PN09"/>
<keyword evidence="1" id="KW-1133">Transmembrane helix</keyword>
<accession>G0PN09</accession>
<organism evidence="3">
    <name type="scientific">Caenorhabditis brenneri</name>
    <name type="common">Nematode worm</name>
    <dbReference type="NCBI Taxonomy" id="135651"/>
    <lineage>
        <taxon>Eukaryota</taxon>
        <taxon>Metazoa</taxon>
        <taxon>Ecdysozoa</taxon>
        <taxon>Nematoda</taxon>
        <taxon>Chromadorea</taxon>
        <taxon>Rhabditida</taxon>
        <taxon>Rhabditina</taxon>
        <taxon>Rhabditomorpha</taxon>
        <taxon>Rhabditoidea</taxon>
        <taxon>Rhabditidae</taxon>
        <taxon>Peloderinae</taxon>
        <taxon>Caenorhabditis</taxon>
    </lineage>
</organism>
<keyword evidence="3" id="KW-1185">Reference proteome</keyword>
<dbReference type="AlphaFoldDB" id="G0PN09"/>